<sequence>MDIRDAAKIMFNDWYAEWISYKRGCAYLLFVDLYLRRLSRSYDFAAAGPLDSIITGLAKRNKQGEAVRAHDWLESLKKALGNDEFPLEEHFEDMLRGRHVLDFDGLFLGEPSNRLKSTQLPILQFGFEKRSLNSRFIAGLDPESPAARAGLWEGAPIVSTSRSSDCIEDVHKAYRVVVRDGNQTRLIEYLPRTKNTAPAWQLES</sequence>
<evidence type="ECO:0000313" key="1">
    <source>
        <dbReference type="EMBL" id="KAK6213338.1"/>
    </source>
</evidence>
<accession>A0AAV9T4I1</accession>
<name>A0AAV9T4I1_9PEZI</name>
<organism evidence="1 2">
    <name type="scientific">Colletotrichum tabaci</name>
    <dbReference type="NCBI Taxonomy" id="1209068"/>
    <lineage>
        <taxon>Eukaryota</taxon>
        <taxon>Fungi</taxon>
        <taxon>Dikarya</taxon>
        <taxon>Ascomycota</taxon>
        <taxon>Pezizomycotina</taxon>
        <taxon>Sordariomycetes</taxon>
        <taxon>Hypocreomycetidae</taxon>
        <taxon>Glomerellales</taxon>
        <taxon>Glomerellaceae</taxon>
        <taxon>Colletotrichum</taxon>
        <taxon>Colletotrichum destructivum species complex</taxon>
    </lineage>
</organism>
<keyword evidence="2" id="KW-1185">Reference proteome</keyword>
<comment type="caution">
    <text evidence="1">The sequence shown here is derived from an EMBL/GenBank/DDBJ whole genome shotgun (WGS) entry which is preliminary data.</text>
</comment>
<dbReference type="AlphaFoldDB" id="A0AAV9T4I1"/>
<proteinExistence type="predicted"/>
<protein>
    <submittedName>
        <fullName evidence="1">Uncharacterized protein</fullName>
    </submittedName>
</protein>
<dbReference type="Proteomes" id="UP001327957">
    <property type="component" value="Unassembled WGS sequence"/>
</dbReference>
<gene>
    <name evidence="1" type="ORF">QIS74_09340</name>
</gene>
<reference evidence="1 2" key="1">
    <citation type="submission" date="2023-04" db="EMBL/GenBank/DDBJ databases">
        <title>Colletotrichum tabacum stain YC1 causing leaf anthracnose on Nicotiana tabacum(L.) cv.</title>
        <authorList>
            <person name="Ji Z."/>
            <person name="Wang M."/>
            <person name="Zhang J."/>
            <person name="Wang N."/>
            <person name="Zhou Z."/>
        </authorList>
    </citation>
    <scope>NUCLEOTIDE SEQUENCE [LARGE SCALE GENOMIC DNA]</scope>
    <source>
        <strain evidence="1 2">YC1</strain>
    </source>
</reference>
<dbReference type="EMBL" id="JASAOK010000044">
    <property type="protein sequence ID" value="KAK6213338.1"/>
    <property type="molecule type" value="Genomic_DNA"/>
</dbReference>
<evidence type="ECO:0000313" key="2">
    <source>
        <dbReference type="Proteomes" id="UP001327957"/>
    </source>
</evidence>